<dbReference type="InterPro" id="IPR050965">
    <property type="entry name" value="UPF0336/Enoyl-CoA_hydratase"/>
</dbReference>
<organism evidence="2 3">
    <name type="scientific">Piscinibacter gummiphilus</name>
    <dbReference type="NCBI Taxonomy" id="946333"/>
    <lineage>
        <taxon>Bacteria</taxon>
        <taxon>Pseudomonadati</taxon>
        <taxon>Pseudomonadota</taxon>
        <taxon>Betaproteobacteria</taxon>
        <taxon>Burkholderiales</taxon>
        <taxon>Sphaerotilaceae</taxon>
        <taxon>Piscinibacter</taxon>
    </lineage>
</organism>
<accession>A0A1W6LEB1</accession>
<dbReference type="STRING" id="946333.A4W93_23195"/>
<proteinExistence type="predicted"/>
<dbReference type="GO" id="GO:0019171">
    <property type="term" value="F:(3R)-hydroxyacyl-[acyl-carrier-protein] dehydratase activity"/>
    <property type="evidence" value="ECO:0007669"/>
    <property type="project" value="TreeGrafter"/>
</dbReference>
<dbReference type="EMBL" id="CP015118">
    <property type="protein sequence ID" value="ARN22580.1"/>
    <property type="molecule type" value="Genomic_DNA"/>
</dbReference>
<dbReference type="Pfam" id="PF01575">
    <property type="entry name" value="MaoC_dehydratas"/>
    <property type="match status" value="1"/>
</dbReference>
<dbReference type="PANTHER" id="PTHR43437:SF3">
    <property type="entry name" value="HYDROXYACYL-THIOESTER DEHYDRATASE TYPE 2, MITOCHONDRIAL"/>
    <property type="match status" value="1"/>
</dbReference>
<feature type="domain" description="MaoC-like" evidence="1">
    <location>
        <begin position="20"/>
        <end position="117"/>
    </location>
</feature>
<dbReference type="GO" id="GO:0006633">
    <property type="term" value="P:fatty acid biosynthetic process"/>
    <property type="evidence" value="ECO:0007669"/>
    <property type="project" value="InterPro"/>
</dbReference>
<dbReference type="AlphaFoldDB" id="A0A1W6LEB1"/>
<dbReference type="InterPro" id="IPR029069">
    <property type="entry name" value="HotDog_dom_sf"/>
</dbReference>
<name>A0A1W6LEB1_9BURK</name>
<sequence length="145" mass="15522">MTVLEHEPVEVLALADLREGVSATVDFTVTPEQMRAFAELSGDFNPLHVDDTFARGKKFDGAVVYGALLVAKVSRLIGMRLPGRDSVWASIAMDFKKPLYVNQPAEVEGTVAEVSESTGLVVLRLAVRAGGKVLAKGRAEVLLVG</sequence>
<dbReference type="GO" id="GO:0005835">
    <property type="term" value="C:fatty acid synthase complex"/>
    <property type="evidence" value="ECO:0007669"/>
    <property type="project" value="InterPro"/>
</dbReference>
<gene>
    <name evidence="2" type="ORF">A4W93_23195</name>
</gene>
<evidence type="ECO:0000313" key="3">
    <source>
        <dbReference type="Proteomes" id="UP000193427"/>
    </source>
</evidence>
<protein>
    <recommendedName>
        <fullName evidence="1">MaoC-like domain-containing protein</fullName>
    </recommendedName>
</protein>
<dbReference type="PRINTS" id="PR01483">
    <property type="entry name" value="FASYNTHASE"/>
</dbReference>
<dbReference type="PANTHER" id="PTHR43437">
    <property type="entry name" value="HYDROXYACYL-THIOESTER DEHYDRATASE TYPE 2, MITOCHONDRIAL-RELATED"/>
    <property type="match status" value="1"/>
</dbReference>
<dbReference type="GO" id="GO:0004312">
    <property type="term" value="F:fatty acid synthase activity"/>
    <property type="evidence" value="ECO:0007669"/>
    <property type="project" value="InterPro"/>
</dbReference>
<dbReference type="KEGG" id="rgu:A4W93_23195"/>
<dbReference type="SUPFAM" id="SSF54637">
    <property type="entry name" value="Thioesterase/thiol ester dehydrase-isomerase"/>
    <property type="match status" value="1"/>
</dbReference>
<dbReference type="Gene3D" id="3.10.129.10">
    <property type="entry name" value="Hotdog Thioesterase"/>
    <property type="match status" value="1"/>
</dbReference>
<dbReference type="Proteomes" id="UP000193427">
    <property type="component" value="Chromosome"/>
</dbReference>
<evidence type="ECO:0000313" key="2">
    <source>
        <dbReference type="EMBL" id="ARN22580.1"/>
    </source>
</evidence>
<dbReference type="InterPro" id="IPR003965">
    <property type="entry name" value="Fatty_acid_synthase"/>
</dbReference>
<reference evidence="2 3" key="1">
    <citation type="submission" date="2016-04" db="EMBL/GenBank/DDBJ databases">
        <title>Complete genome sequence of natural rubber-degrading, novel Gram-negative bacterium, Rhizobacter gummiphilus strain NS21.</title>
        <authorList>
            <person name="Tabata M."/>
            <person name="Kasai D."/>
            <person name="Fukuda M."/>
        </authorList>
    </citation>
    <scope>NUCLEOTIDE SEQUENCE [LARGE SCALE GENOMIC DNA]</scope>
    <source>
        <strain evidence="2 3">NS21</strain>
    </source>
</reference>
<evidence type="ECO:0000259" key="1">
    <source>
        <dbReference type="Pfam" id="PF01575"/>
    </source>
</evidence>
<dbReference type="InterPro" id="IPR002539">
    <property type="entry name" value="MaoC-like_dom"/>
</dbReference>
<keyword evidence="3" id="KW-1185">Reference proteome</keyword>